<keyword evidence="3" id="KW-0723">Serine/threonine-protein kinase</keyword>
<evidence type="ECO:0000313" key="13">
    <source>
        <dbReference type="EMBL" id="KAA0196361.1"/>
    </source>
</evidence>
<feature type="binding site" evidence="10">
    <location>
        <position position="54"/>
    </location>
    <ligand>
        <name>ATP</name>
        <dbReference type="ChEBI" id="CHEBI:30616"/>
    </ligand>
</feature>
<protein>
    <recommendedName>
        <fullName evidence="2">cyclin-dependent kinase</fullName>
        <ecNumber evidence="2">2.7.11.22</ecNumber>
    </recommendedName>
</protein>
<feature type="compositionally biased region" description="Polar residues" evidence="11">
    <location>
        <begin position="341"/>
        <end position="365"/>
    </location>
</feature>
<dbReference type="InterPro" id="IPR011009">
    <property type="entry name" value="Kinase-like_dom_sf"/>
</dbReference>
<dbReference type="GO" id="GO:0004693">
    <property type="term" value="F:cyclin-dependent protein serine/threonine kinase activity"/>
    <property type="evidence" value="ECO:0007669"/>
    <property type="project" value="UniProtKB-EC"/>
</dbReference>
<feature type="region of interest" description="Disordered" evidence="11">
    <location>
        <begin position="432"/>
        <end position="453"/>
    </location>
</feature>
<evidence type="ECO:0000259" key="12">
    <source>
        <dbReference type="PROSITE" id="PS50011"/>
    </source>
</evidence>
<feature type="region of interest" description="Disordered" evidence="11">
    <location>
        <begin position="337"/>
        <end position="388"/>
    </location>
</feature>
<dbReference type="Gene3D" id="3.30.200.20">
    <property type="entry name" value="Phosphorylase Kinase, domain 1"/>
    <property type="match status" value="1"/>
</dbReference>
<keyword evidence="4" id="KW-0808">Transferase</keyword>
<keyword evidence="6 13" id="KW-0418">Kinase</keyword>
<dbReference type="InterPro" id="IPR050108">
    <property type="entry name" value="CDK"/>
</dbReference>
<proteinExistence type="inferred from homology"/>
<dbReference type="SUPFAM" id="SSF56112">
    <property type="entry name" value="Protein kinase-like (PK-like)"/>
    <property type="match status" value="1"/>
</dbReference>
<evidence type="ECO:0000256" key="6">
    <source>
        <dbReference type="ARBA" id="ARBA00022777"/>
    </source>
</evidence>
<gene>
    <name evidence="13" type="ORF">FBUS_03055</name>
</gene>
<dbReference type="PROSITE" id="PS50011">
    <property type="entry name" value="PROTEIN_KINASE_DOM"/>
    <property type="match status" value="1"/>
</dbReference>
<evidence type="ECO:0000256" key="1">
    <source>
        <dbReference type="ARBA" id="ARBA00006485"/>
    </source>
</evidence>
<evidence type="ECO:0000256" key="10">
    <source>
        <dbReference type="PROSITE-ProRule" id="PRU10141"/>
    </source>
</evidence>
<comment type="catalytic activity">
    <reaction evidence="9">
        <text>L-seryl-[protein] + ATP = O-phospho-L-seryl-[protein] + ADP + H(+)</text>
        <dbReference type="Rhea" id="RHEA:17989"/>
        <dbReference type="Rhea" id="RHEA-COMP:9863"/>
        <dbReference type="Rhea" id="RHEA-COMP:11604"/>
        <dbReference type="ChEBI" id="CHEBI:15378"/>
        <dbReference type="ChEBI" id="CHEBI:29999"/>
        <dbReference type="ChEBI" id="CHEBI:30616"/>
        <dbReference type="ChEBI" id="CHEBI:83421"/>
        <dbReference type="ChEBI" id="CHEBI:456216"/>
        <dbReference type="EC" id="2.7.11.22"/>
    </reaction>
</comment>
<dbReference type="PANTHER" id="PTHR24056">
    <property type="entry name" value="CELL DIVISION PROTEIN KINASE"/>
    <property type="match status" value="1"/>
</dbReference>
<dbReference type="PROSITE" id="PS00107">
    <property type="entry name" value="PROTEIN_KINASE_ATP"/>
    <property type="match status" value="1"/>
</dbReference>
<evidence type="ECO:0000256" key="7">
    <source>
        <dbReference type="ARBA" id="ARBA00022840"/>
    </source>
</evidence>
<dbReference type="Proteomes" id="UP000728185">
    <property type="component" value="Unassembled WGS sequence"/>
</dbReference>
<sequence>MMVQSTPVSINSVQRKTDGLLFKKYEKICKIGEGAYGVVFKCRDHTTGRLVAIKQFTSSEEDPVIRKIAMREIRMLKRLKHPNLVNLIEVFRKKKRLNLVLQFIDNTLLNEMEQRPRRLDKTKIKKITWQLLLATDFCHQSNCIHRDIKPENILISRNNEVKLCDFGFARFMTGPEGEYTDYVATRWYRAPELLVGDTQYGPPVDVWAIGCVFAEMIIGTPLWPGSSDLDQLFLITRNMGNLYPRHRKIFEQSKYFSGIQVPSIEEQEPLEKRFEKSHPNYFTSKEMNFLLSCIQMDPNERLPCAELLKHSYFTATGPIERGNKIPCKVQEIGNYLPPEVHQSSGQPPSHLTKPNRQPAETTSNKVAEPSVHKSQTNKPPQLVSYPFKTSFNPRTRLGLFNQRSTMNWDPITRKALPAITTHHTFHRVLQPSQSTGATNHSNLNNNDNHNAGTGSSVPVIRPVMFNHTQVAAISSSCSLSNPSITSVAASCSSGTMTIPTPGRTGMYQSTGNLCALGQTLDPSQLSIRSPQHASRRQGGHDVPGVLHYRSLMKTTGLHLPNL</sequence>
<dbReference type="InterPro" id="IPR000719">
    <property type="entry name" value="Prot_kinase_dom"/>
</dbReference>
<feature type="compositionally biased region" description="Low complexity" evidence="11">
    <location>
        <begin position="437"/>
        <end position="453"/>
    </location>
</feature>
<comment type="caution">
    <text evidence="13">The sequence shown here is derived from an EMBL/GenBank/DDBJ whole genome shotgun (WGS) entry which is preliminary data.</text>
</comment>
<evidence type="ECO:0000256" key="3">
    <source>
        <dbReference type="ARBA" id="ARBA00022527"/>
    </source>
</evidence>
<evidence type="ECO:0000256" key="8">
    <source>
        <dbReference type="ARBA" id="ARBA00047811"/>
    </source>
</evidence>
<keyword evidence="5 10" id="KW-0547">Nucleotide-binding</keyword>
<organism evidence="13 14">
    <name type="scientific">Fasciolopsis buskii</name>
    <dbReference type="NCBI Taxonomy" id="27845"/>
    <lineage>
        <taxon>Eukaryota</taxon>
        <taxon>Metazoa</taxon>
        <taxon>Spiralia</taxon>
        <taxon>Lophotrochozoa</taxon>
        <taxon>Platyhelminthes</taxon>
        <taxon>Trematoda</taxon>
        <taxon>Digenea</taxon>
        <taxon>Plagiorchiida</taxon>
        <taxon>Echinostomata</taxon>
        <taxon>Echinostomatoidea</taxon>
        <taxon>Fasciolidae</taxon>
        <taxon>Fasciolopsis</taxon>
    </lineage>
</organism>
<evidence type="ECO:0000313" key="14">
    <source>
        <dbReference type="Proteomes" id="UP000728185"/>
    </source>
</evidence>
<dbReference type="FunFam" id="1.10.510.10:FF:000624">
    <property type="entry name" value="Mitogen-activated protein kinase"/>
    <property type="match status" value="1"/>
</dbReference>
<keyword evidence="7 10" id="KW-0067">ATP-binding</keyword>
<comment type="catalytic activity">
    <reaction evidence="8">
        <text>L-threonyl-[protein] + ATP = O-phospho-L-threonyl-[protein] + ADP + H(+)</text>
        <dbReference type="Rhea" id="RHEA:46608"/>
        <dbReference type="Rhea" id="RHEA-COMP:11060"/>
        <dbReference type="Rhea" id="RHEA-COMP:11605"/>
        <dbReference type="ChEBI" id="CHEBI:15378"/>
        <dbReference type="ChEBI" id="CHEBI:30013"/>
        <dbReference type="ChEBI" id="CHEBI:30616"/>
        <dbReference type="ChEBI" id="CHEBI:61977"/>
        <dbReference type="ChEBI" id="CHEBI:456216"/>
        <dbReference type="EC" id="2.7.11.22"/>
    </reaction>
</comment>
<dbReference type="EMBL" id="LUCM01003085">
    <property type="protein sequence ID" value="KAA0196361.1"/>
    <property type="molecule type" value="Genomic_DNA"/>
</dbReference>
<dbReference type="PROSITE" id="PS00108">
    <property type="entry name" value="PROTEIN_KINASE_ST"/>
    <property type="match status" value="1"/>
</dbReference>
<comment type="similarity">
    <text evidence="1">Belongs to the protein kinase superfamily. CMGC Ser/Thr protein kinase family. CDC2/CDKX subfamily.</text>
</comment>
<evidence type="ECO:0000256" key="4">
    <source>
        <dbReference type="ARBA" id="ARBA00022679"/>
    </source>
</evidence>
<dbReference type="GO" id="GO:0005634">
    <property type="term" value="C:nucleus"/>
    <property type="evidence" value="ECO:0007669"/>
    <property type="project" value="TreeGrafter"/>
</dbReference>
<dbReference type="Gene3D" id="1.10.510.10">
    <property type="entry name" value="Transferase(Phosphotransferase) domain 1"/>
    <property type="match status" value="1"/>
</dbReference>
<evidence type="ECO:0000256" key="9">
    <source>
        <dbReference type="ARBA" id="ARBA00048367"/>
    </source>
</evidence>
<reference evidence="13" key="1">
    <citation type="submission" date="2019-05" db="EMBL/GenBank/DDBJ databases">
        <title>Annotation for the trematode Fasciolopsis buski.</title>
        <authorList>
            <person name="Choi Y.-J."/>
        </authorList>
    </citation>
    <scope>NUCLEOTIDE SEQUENCE</scope>
    <source>
        <strain evidence="13">HT</strain>
        <tissue evidence="13">Whole worm</tissue>
    </source>
</reference>
<dbReference type="InterPro" id="IPR017441">
    <property type="entry name" value="Protein_kinase_ATP_BS"/>
</dbReference>
<accession>A0A8E0S4H0</accession>
<dbReference type="SMART" id="SM00220">
    <property type="entry name" value="S_TKc"/>
    <property type="match status" value="1"/>
</dbReference>
<dbReference type="PANTHER" id="PTHR24056:SF222">
    <property type="entry name" value="CYCLIN-DEPENDENT KINASE-LIKE 1"/>
    <property type="match status" value="1"/>
</dbReference>
<dbReference type="OrthoDB" id="548217at2759"/>
<dbReference type="GO" id="GO:0005524">
    <property type="term" value="F:ATP binding"/>
    <property type="evidence" value="ECO:0007669"/>
    <property type="project" value="UniProtKB-UniRule"/>
</dbReference>
<dbReference type="FunFam" id="3.30.200.20:FF:000049">
    <property type="entry name" value="cyclin-dependent kinase-like 1 isoform X1"/>
    <property type="match status" value="1"/>
</dbReference>
<evidence type="ECO:0000256" key="2">
    <source>
        <dbReference type="ARBA" id="ARBA00012425"/>
    </source>
</evidence>
<keyword evidence="14" id="KW-1185">Reference proteome</keyword>
<name>A0A8E0S4H0_9TREM</name>
<feature type="domain" description="Protein kinase" evidence="12">
    <location>
        <begin position="25"/>
        <end position="313"/>
    </location>
</feature>
<dbReference type="AlphaFoldDB" id="A0A8E0S4H0"/>
<evidence type="ECO:0000256" key="5">
    <source>
        <dbReference type="ARBA" id="ARBA00022741"/>
    </source>
</evidence>
<dbReference type="InterPro" id="IPR008271">
    <property type="entry name" value="Ser/Thr_kinase_AS"/>
</dbReference>
<dbReference type="Pfam" id="PF00069">
    <property type="entry name" value="Pkinase"/>
    <property type="match status" value="1"/>
</dbReference>
<evidence type="ECO:0000256" key="11">
    <source>
        <dbReference type="SAM" id="MobiDB-lite"/>
    </source>
</evidence>
<dbReference type="EC" id="2.7.11.22" evidence="2"/>